<organism evidence="1 2">
    <name type="scientific">Streptomyces indiaensis</name>
    <dbReference type="NCBI Taxonomy" id="284033"/>
    <lineage>
        <taxon>Bacteria</taxon>
        <taxon>Bacillati</taxon>
        <taxon>Actinomycetota</taxon>
        <taxon>Actinomycetes</taxon>
        <taxon>Kitasatosporales</taxon>
        <taxon>Streptomycetaceae</taxon>
        <taxon>Streptomyces</taxon>
    </lineage>
</organism>
<evidence type="ECO:0008006" key="3">
    <source>
        <dbReference type="Google" id="ProtNLM"/>
    </source>
</evidence>
<comment type="caution">
    <text evidence="1">The sequence shown here is derived from an EMBL/GenBank/DDBJ whole genome shotgun (WGS) entry which is preliminary data.</text>
</comment>
<name>A0ABP5RK62_9ACTN</name>
<evidence type="ECO:0000313" key="2">
    <source>
        <dbReference type="Proteomes" id="UP001501474"/>
    </source>
</evidence>
<accession>A0ABP5RK62</accession>
<dbReference type="SUPFAM" id="SSF56801">
    <property type="entry name" value="Acetyl-CoA synthetase-like"/>
    <property type="match status" value="1"/>
</dbReference>
<keyword evidence="2" id="KW-1185">Reference proteome</keyword>
<evidence type="ECO:0000313" key="1">
    <source>
        <dbReference type="EMBL" id="GAA2262685.1"/>
    </source>
</evidence>
<reference evidence="2" key="1">
    <citation type="journal article" date="2019" name="Int. J. Syst. Evol. Microbiol.">
        <title>The Global Catalogue of Microorganisms (GCM) 10K type strain sequencing project: providing services to taxonomists for standard genome sequencing and annotation.</title>
        <authorList>
            <consortium name="The Broad Institute Genomics Platform"/>
            <consortium name="The Broad Institute Genome Sequencing Center for Infectious Disease"/>
            <person name="Wu L."/>
            <person name="Ma J."/>
        </authorList>
    </citation>
    <scope>NUCLEOTIDE SEQUENCE [LARGE SCALE GENOMIC DNA]</scope>
    <source>
        <strain evidence="2">JCM 3053</strain>
    </source>
</reference>
<dbReference type="Gene3D" id="3.30.300.30">
    <property type="match status" value="1"/>
</dbReference>
<protein>
    <recommendedName>
        <fullName evidence="3">AMP-binding enzyme C-terminal domain-containing protein</fullName>
    </recommendedName>
</protein>
<gene>
    <name evidence="1" type="ORF">GCM10010104_70120</name>
</gene>
<dbReference type="InterPro" id="IPR045851">
    <property type="entry name" value="AMP-bd_C_sf"/>
</dbReference>
<sequence>MIRAPRKPLHTLLKGGSAAMSWFDDRPWTAQYRERVARCRERLAACKAPRTVSVRGELPKTTGGKILRRELRLKTSA</sequence>
<dbReference type="EMBL" id="BAAART010000235">
    <property type="protein sequence ID" value="GAA2262685.1"/>
    <property type="molecule type" value="Genomic_DNA"/>
</dbReference>
<proteinExistence type="predicted"/>
<dbReference type="Proteomes" id="UP001501474">
    <property type="component" value="Unassembled WGS sequence"/>
</dbReference>